<evidence type="ECO:0000313" key="3">
    <source>
        <dbReference type="Proteomes" id="UP000276133"/>
    </source>
</evidence>
<name>A0A3M7SKN4_BRAPC</name>
<dbReference type="AlphaFoldDB" id="A0A3M7SKN4"/>
<sequence>MSTSPALGKTSPVIILKVVLLPAPLIPSRPKHWPGLMPSEIFDRGQHTWKRPCPNDESEIADALDEHGAQISANFVKVKWRILAPIAKVSLDLGHVVQMGHFQHALAQTIMRKKNCENQLQHLVYGRQLWRFFAQAIQHCGSGGGAHTDENVQRTADHKRRAC</sequence>
<dbReference type="Proteomes" id="UP000276133">
    <property type="component" value="Unassembled WGS sequence"/>
</dbReference>
<accession>A0A3M7SKN4</accession>
<reference evidence="2 3" key="1">
    <citation type="journal article" date="2018" name="Sci. Rep.">
        <title>Genomic signatures of local adaptation to the degree of environmental predictability in rotifers.</title>
        <authorList>
            <person name="Franch-Gras L."/>
            <person name="Hahn C."/>
            <person name="Garcia-Roger E.M."/>
            <person name="Carmona M.J."/>
            <person name="Serra M."/>
            <person name="Gomez A."/>
        </authorList>
    </citation>
    <scope>NUCLEOTIDE SEQUENCE [LARGE SCALE GENOMIC DNA]</scope>
    <source>
        <strain evidence="2">HYR1</strain>
    </source>
</reference>
<protein>
    <submittedName>
        <fullName evidence="2">Uncharacterized protein</fullName>
    </submittedName>
</protein>
<feature type="region of interest" description="Disordered" evidence="1">
    <location>
        <begin position="144"/>
        <end position="163"/>
    </location>
</feature>
<keyword evidence="3" id="KW-1185">Reference proteome</keyword>
<gene>
    <name evidence="2" type="ORF">BpHYR1_052718</name>
</gene>
<dbReference type="EMBL" id="REGN01001246">
    <property type="protein sequence ID" value="RNA36068.1"/>
    <property type="molecule type" value="Genomic_DNA"/>
</dbReference>
<comment type="caution">
    <text evidence="2">The sequence shown here is derived from an EMBL/GenBank/DDBJ whole genome shotgun (WGS) entry which is preliminary data.</text>
</comment>
<evidence type="ECO:0000256" key="1">
    <source>
        <dbReference type="SAM" id="MobiDB-lite"/>
    </source>
</evidence>
<proteinExistence type="predicted"/>
<feature type="compositionally biased region" description="Basic and acidic residues" evidence="1">
    <location>
        <begin position="147"/>
        <end position="156"/>
    </location>
</feature>
<organism evidence="2 3">
    <name type="scientific">Brachionus plicatilis</name>
    <name type="common">Marine rotifer</name>
    <name type="synonym">Brachionus muelleri</name>
    <dbReference type="NCBI Taxonomy" id="10195"/>
    <lineage>
        <taxon>Eukaryota</taxon>
        <taxon>Metazoa</taxon>
        <taxon>Spiralia</taxon>
        <taxon>Gnathifera</taxon>
        <taxon>Rotifera</taxon>
        <taxon>Eurotatoria</taxon>
        <taxon>Monogononta</taxon>
        <taxon>Pseudotrocha</taxon>
        <taxon>Ploima</taxon>
        <taxon>Brachionidae</taxon>
        <taxon>Brachionus</taxon>
    </lineage>
</organism>
<evidence type="ECO:0000313" key="2">
    <source>
        <dbReference type="EMBL" id="RNA36068.1"/>
    </source>
</evidence>